<evidence type="ECO:0000313" key="2">
    <source>
        <dbReference type="Proteomes" id="UP000887565"/>
    </source>
</evidence>
<keyword evidence="2" id="KW-1185">Reference proteome</keyword>
<feature type="transmembrane region" description="Helical" evidence="1">
    <location>
        <begin position="95"/>
        <end position="119"/>
    </location>
</feature>
<dbReference type="WBParaSite" id="nRc.2.0.1.t48211-RA">
    <property type="protein sequence ID" value="nRc.2.0.1.t48211-RA"/>
    <property type="gene ID" value="nRc.2.0.1.g48211"/>
</dbReference>
<accession>A0A915LED5</accession>
<keyword evidence="1" id="KW-0812">Transmembrane</keyword>
<dbReference type="Proteomes" id="UP000887565">
    <property type="component" value="Unplaced"/>
</dbReference>
<keyword evidence="1" id="KW-1133">Transmembrane helix</keyword>
<evidence type="ECO:0000256" key="1">
    <source>
        <dbReference type="SAM" id="Phobius"/>
    </source>
</evidence>
<organism evidence="2 3">
    <name type="scientific">Romanomermis culicivorax</name>
    <name type="common">Nematode worm</name>
    <dbReference type="NCBI Taxonomy" id="13658"/>
    <lineage>
        <taxon>Eukaryota</taxon>
        <taxon>Metazoa</taxon>
        <taxon>Ecdysozoa</taxon>
        <taxon>Nematoda</taxon>
        <taxon>Enoplea</taxon>
        <taxon>Dorylaimia</taxon>
        <taxon>Mermithida</taxon>
        <taxon>Mermithoidea</taxon>
        <taxon>Mermithidae</taxon>
        <taxon>Romanomermis</taxon>
    </lineage>
</organism>
<sequence length="145" mass="16629">MTVVANVIEKHSIKIPTMTNETNIIKFILLELMELELVSEDDATDKLLPFDCLIEIFSFFVTESLETFLVSSAPRPPSPLFFSFPPLLAVFSTDLFIFLEWLFLFVVLSPIFFVVDAFFVSSSLFEVIIVNDFETVVYPDLNERI</sequence>
<reference evidence="3" key="1">
    <citation type="submission" date="2022-11" db="UniProtKB">
        <authorList>
            <consortium name="WormBaseParasite"/>
        </authorList>
    </citation>
    <scope>IDENTIFICATION</scope>
</reference>
<evidence type="ECO:0000313" key="3">
    <source>
        <dbReference type="WBParaSite" id="nRc.2.0.1.t48211-RA"/>
    </source>
</evidence>
<proteinExistence type="predicted"/>
<keyword evidence="1" id="KW-0472">Membrane</keyword>
<protein>
    <submittedName>
        <fullName evidence="3">Uncharacterized protein</fullName>
    </submittedName>
</protein>
<dbReference type="AlphaFoldDB" id="A0A915LED5"/>
<name>A0A915LED5_ROMCU</name>